<keyword evidence="3" id="KW-1185">Reference proteome</keyword>
<organism evidence="2 3">
    <name type="scientific">Roseinatronobacter monicus</name>
    <dbReference type="NCBI Taxonomy" id="393481"/>
    <lineage>
        <taxon>Bacteria</taxon>
        <taxon>Pseudomonadati</taxon>
        <taxon>Pseudomonadota</taxon>
        <taxon>Alphaproteobacteria</taxon>
        <taxon>Rhodobacterales</taxon>
        <taxon>Paracoccaceae</taxon>
        <taxon>Roseinatronobacter</taxon>
    </lineage>
</organism>
<dbReference type="Proteomes" id="UP000320582">
    <property type="component" value="Unassembled WGS sequence"/>
</dbReference>
<accession>A0A543K5M1</accession>
<protein>
    <submittedName>
        <fullName evidence="2">D-glucuronyl C5-epimerase-like protein</fullName>
    </submittedName>
</protein>
<name>A0A543K5M1_9RHOB</name>
<dbReference type="AlphaFoldDB" id="A0A543K5M1"/>
<sequence length="423" mass="48541">MNYYNLCFDAQGCPMKQLGTRQVFHPILAAYLIFDLVRAYEGCGNPEALRAAEAVALQTLKRGTEFQDALVFYYSEEDGLSSVPGRFYSALTQSWFVRAFCRLSRHNPAHAQIVRLLFRSLMIPKSEGGVLVRKSFGWIVEEYPHEPTFYTLNGWLTVVRWIIESVDDLKRCDVAVGEFLDRNIDAAATMLPLYDAEFCLNSRYQLTGFTRLQVIVDREAGFQAESFAIEIPDEGYFPGSLEPQDSRWKNYLERAEGRLHQFNVVMSLISAPQPNLLHLSFTCTAPCTLRLRVAQGNYRPDSTGMPTERWNDFARIATSTPGANTIHCQIPFDAQNMFAYPTNFKKKIGDRFFNGYHFVHIIDCAEIFRFSGRTIFRDYALRFLGYQERWSELGFSDVYALTPHLDYPVGFSQFVTAMLNEKE</sequence>
<dbReference type="Pfam" id="PF06662">
    <property type="entry name" value="C5-epim_C"/>
    <property type="match status" value="1"/>
</dbReference>
<proteinExistence type="predicted"/>
<gene>
    <name evidence="2" type="ORF">BD293_3721</name>
</gene>
<evidence type="ECO:0000313" key="3">
    <source>
        <dbReference type="Proteomes" id="UP000320582"/>
    </source>
</evidence>
<dbReference type="InterPro" id="IPR010598">
    <property type="entry name" value="C5-epim_C"/>
</dbReference>
<dbReference type="RefSeq" id="WP_170207209.1">
    <property type="nucleotide sequence ID" value="NZ_VFPT01000002.1"/>
</dbReference>
<comment type="caution">
    <text evidence="2">The sequence shown here is derived from an EMBL/GenBank/DDBJ whole genome shotgun (WGS) entry which is preliminary data.</text>
</comment>
<feature type="domain" description="D-glucuronyl C5-epimerase C-terminal" evidence="1">
    <location>
        <begin position="87"/>
        <end position="210"/>
    </location>
</feature>
<reference evidence="2 3" key="1">
    <citation type="submission" date="2019-06" db="EMBL/GenBank/DDBJ databases">
        <title>Genomic Encyclopedia of Archaeal and Bacterial Type Strains, Phase II (KMG-II): from individual species to whole genera.</title>
        <authorList>
            <person name="Goeker M."/>
        </authorList>
    </citation>
    <scope>NUCLEOTIDE SEQUENCE [LARGE SCALE GENOMIC DNA]</scope>
    <source>
        <strain evidence="2 3">DSM 18423</strain>
    </source>
</reference>
<evidence type="ECO:0000313" key="2">
    <source>
        <dbReference type="EMBL" id="TQM90344.1"/>
    </source>
</evidence>
<dbReference type="EMBL" id="VFPT01000002">
    <property type="protein sequence ID" value="TQM90344.1"/>
    <property type="molecule type" value="Genomic_DNA"/>
</dbReference>
<evidence type="ECO:0000259" key="1">
    <source>
        <dbReference type="Pfam" id="PF06662"/>
    </source>
</evidence>